<comment type="caution">
    <text evidence="2">The sequence shown here is derived from an EMBL/GenBank/DDBJ whole genome shotgun (WGS) entry which is preliminary data.</text>
</comment>
<dbReference type="Proteomes" id="UP000094764">
    <property type="component" value="Unassembled WGS sequence"/>
</dbReference>
<dbReference type="NCBIfam" id="TIGR01167">
    <property type="entry name" value="LPXTG_anchor"/>
    <property type="match status" value="1"/>
</dbReference>
<keyword evidence="3" id="KW-1185">Reference proteome</keyword>
<gene>
    <name evidence="2" type="ORF">BCR23_09940</name>
</gene>
<organism evidence="2 3">
    <name type="scientific">Enterococcus quebecensis</name>
    <dbReference type="NCBI Taxonomy" id="903983"/>
    <lineage>
        <taxon>Bacteria</taxon>
        <taxon>Bacillati</taxon>
        <taxon>Bacillota</taxon>
        <taxon>Bacilli</taxon>
        <taxon>Lactobacillales</taxon>
        <taxon>Enterococcaceae</taxon>
        <taxon>Enterococcus</taxon>
    </lineage>
</organism>
<keyword evidence="1" id="KW-1133">Transmembrane helix</keyword>
<evidence type="ECO:0000256" key="1">
    <source>
        <dbReference type="SAM" id="Phobius"/>
    </source>
</evidence>
<sequence>MFFTKEKNNFLVTLLLIFIIGLFYSPNIASAEDVVSEVTVEVYREAPIFVDTAQKLLPKTNEENGLFLRWIGLFLIMTYWILLQQFKNRNHLEL</sequence>
<dbReference type="STRING" id="903983.BCR23_09940"/>
<evidence type="ECO:0000313" key="3">
    <source>
        <dbReference type="Proteomes" id="UP000094764"/>
    </source>
</evidence>
<keyword evidence="1" id="KW-0812">Transmembrane</keyword>
<evidence type="ECO:0000313" key="2">
    <source>
        <dbReference type="EMBL" id="OEG15149.1"/>
    </source>
</evidence>
<dbReference type="EMBL" id="MIKB01000016">
    <property type="protein sequence ID" value="OEG15149.1"/>
    <property type="molecule type" value="Genomic_DNA"/>
</dbReference>
<dbReference type="AlphaFoldDB" id="A0A1E5GR55"/>
<feature type="transmembrane region" description="Helical" evidence="1">
    <location>
        <begin position="66"/>
        <end position="83"/>
    </location>
</feature>
<dbReference type="RefSeq" id="WP_069635639.1">
    <property type="nucleotide sequence ID" value="NZ_JXKZ01000005.1"/>
</dbReference>
<proteinExistence type="predicted"/>
<keyword evidence="1" id="KW-0472">Membrane</keyword>
<accession>A0A1E5GR55</accession>
<protein>
    <submittedName>
        <fullName evidence="2">Uncharacterized protein</fullName>
    </submittedName>
</protein>
<reference evidence="3" key="1">
    <citation type="submission" date="2016-09" db="EMBL/GenBank/DDBJ databases">
        <authorList>
            <person name="Gulvik C.A."/>
        </authorList>
    </citation>
    <scope>NUCLEOTIDE SEQUENCE [LARGE SCALE GENOMIC DNA]</scope>
    <source>
        <strain evidence="3">LMG 26306</strain>
    </source>
</reference>
<dbReference type="OrthoDB" id="10003248at2"/>
<name>A0A1E5GR55_9ENTE</name>